<dbReference type="Proteomes" id="UP000257109">
    <property type="component" value="Unassembled WGS sequence"/>
</dbReference>
<proteinExistence type="predicted"/>
<feature type="non-terminal residue" evidence="2">
    <location>
        <position position="1"/>
    </location>
</feature>
<dbReference type="InterPro" id="IPR013103">
    <property type="entry name" value="RVT_2"/>
</dbReference>
<evidence type="ECO:0000313" key="3">
    <source>
        <dbReference type="Proteomes" id="UP000257109"/>
    </source>
</evidence>
<evidence type="ECO:0000313" key="2">
    <source>
        <dbReference type="EMBL" id="RDY10287.1"/>
    </source>
</evidence>
<protein>
    <submittedName>
        <fullName evidence="2">Copia protein</fullName>
    </submittedName>
</protein>
<dbReference type="Pfam" id="PF07727">
    <property type="entry name" value="RVT_2"/>
    <property type="match status" value="1"/>
</dbReference>
<keyword evidence="3" id="KW-1185">Reference proteome</keyword>
<dbReference type="OrthoDB" id="1917367at2759"/>
<dbReference type="AlphaFoldDB" id="A0A371I5G0"/>
<sequence>MKRYKTMHKKASIHYLIMSLLTNCLLLRNFIMSLNTIVILNIVYEALSKGKWRQAIKEEMNALERNNTWEMVDKPKGKIIVDCKWVFIMKYKANSSLERYKARLVAKGYTQTYGVDYQETFTPITKMNTVRVLLALLLQYDVKNAFIHGDRGSKVSKLQKALYELKQSPRA</sequence>
<accession>A0A371I5G0</accession>
<reference evidence="2" key="1">
    <citation type="submission" date="2018-05" db="EMBL/GenBank/DDBJ databases">
        <title>Draft genome of Mucuna pruriens seed.</title>
        <authorList>
            <person name="Nnadi N.E."/>
            <person name="Vos R."/>
            <person name="Hasami M.H."/>
            <person name="Devisetty U.K."/>
            <person name="Aguiy J.C."/>
        </authorList>
    </citation>
    <scope>NUCLEOTIDE SEQUENCE [LARGE SCALE GENOMIC DNA]</scope>
    <source>
        <strain evidence="2">JCA_2017</strain>
    </source>
</reference>
<dbReference type="STRING" id="157652.A0A371I5G0"/>
<comment type="caution">
    <text evidence="2">The sequence shown here is derived from an EMBL/GenBank/DDBJ whole genome shotgun (WGS) entry which is preliminary data.</text>
</comment>
<evidence type="ECO:0000259" key="1">
    <source>
        <dbReference type="Pfam" id="PF07727"/>
    </source>
</evidence>
<name>A0A371I5G0_MUCPR</name>
<dbReference type="EMBL" id="QJKJ01000872">
    <property type="protein sequence ID" value="RDY10287.1"/>
    <property type="molecule type" value="Genomic_DNA"/>
</dbReference>
<gene>
    <name evidence="2" type="primary">GIP</name>
    <name evidence="2" type="ORF">CR513_05227</name>
</gene>
<feature type="domain" description="Reverse transcriptase Ty1/copia-type" evidence="1">
    <location>
        <begin position="66"/>
        <end position="149"/>
    </location>
</feature>
<organism evidence="2 3">
    <name type="scientific">Mucuna pruriens</name>
    <name type="common">Velvet bean</name>
    <name type="synonym">Dolichos pruriens</name>
    <dbReference type="NCBI Taxonomy" id="157652"/>
    <lineage>
        <taxon>Eukaryota</taxon>
        <taxon>Viridiplantae</taxon>
        <taxon>Streptophyta</taxon>
        <taxon>Embryophyta</taxon>
        <taxon>Tracheophyta</taxon>
        <taxon>Spermatophyta</taxon>
        <taxon>Magnoliopsida</taxon>
        <taxon>eudicotyledons</taxon>
        <taxon>Gunneridae</taxon>
        <taxon>Pentapetalae</taxon>
        <taxon>rosids</taxon>
        <taxon>fabids</taxon>
        <taxon>Fabales</taxon>
        <taxon>Fabaceae</taxon>
        <taxon>Papilionoideae</taxon>
        <taxon>50 kb inversion clade</taxon>
        <taxon>NPAAA clade</taxon>
        <taxon>indigoferoid/millettioid clade</taxon>
        <taxon>Phaseoleae</taxon>
        <taxon>Mucuna</taxon>
    </lineage>
</organism>